<dbReference type="Proteomes" id="UP000660745">
    <property type="component" value="Unassembled WGS sequence"/>
</dbReference>
<accession>A0A918E4K1</accession>
<proteinExistence type="predicted"/>
<evidence type="ECO:0000313" key="2">
    <source>
        <dbReference type="EMBL" id="GGP06079.1"/>
    </source>
</evidence>
<dbReference type="PANTHER" id="PTHR43319:SF3">
    <property type="entry name" value="BETA-LACTAMASE-RELATED DOMAIN-CONTAINING PROTEIN"/>
    <property type="match status" value="1"/>
</dbReference>
<protein>
    <submittedName>
        <fullName evidence="2">Esterase</fullName>
    </submittedName>
</protein>
<reference evidence="2" key="2">
    <citation type="submission" date="2020-09" db="EMBL/GenBank/DDBJ databases">
        <authorList>
            <person name="Sun Q."/>
            <person name="Zhou Y."/>
        </authorList>
    </citation>
    <scope>NUCLEOTIDE SEQUENCE</scope>
    <source>
        <strain evidence="2">CGMCC 4.7430</strain>
    </source>
</reference>
<dbReference type="InterPro" id="IPR001466">
    <property type="entry name" value="Beta-lactam-related"/>
</dbReference>
<dbReference type="Gene3D" id="3.40.710.10">
    <property type="entry name" value="DD-peptidase/beta-lactamase superfamily"/>
    <property type="match status" value="1"/>
</dbReference>
<organism evidence="2 3">
    <name type="scientific">Nonomuraea glycinis</name>
    <dbReference type="NCBI Taxonomy" id="2047744"/>
    <lineage>
        <taxon>Bacteria</taxon>
        <taxon>Bacillati</taxon>
        <taxon>Actinomycetota</taxon>
        <taxon>Actinomycetes</taxon>
        <taxon>Streptosporangiales</taxon>
        <taxon>Streptosporangiaceae</taxon>
        <taxon>Nonomuraea</taxon>
    </lineage>
</organism>
<sequence>MTTLEDRVRRLADELVGSGAETGLQVAVYQDGKQVVDVVAGAADATTGRPVTPDTPFYVYSAGKAMTATIVHLLAERGAFGEAEYDARIADFWPEFAQHGKQGVTIRHALTHTAGIPGLPADVTPEEVCDWDRICARMAALEPWWEPGTKTAYHAYTFGFILGELVRRVTGRRISELLRTEIAEPLGVPGELWFGMPAAEIPRAARLEADPRAAGFELPADSPFWKLAPPAVNPDATFGNRTDVLQADIPAGGKVSARGIARLYAALLGEVDGVRLLSPERARGLTRVAYSGPDELFGMPSSWSLGLACGRPGAAPGTQDTWFGWGGVGGSYAGMDAATGTTLAIGKTRLSIDFETATRITALLDG</sequence>
<name>A0A918E4K1_9ACTN</name>
<evidence type="ECO:0000259" key="1">
    <source>
        <dbReference type="Pfam" id="PF00144"/>
    </source>
</evidence>
<comment type="caution">
    <text evidence="2">The sequence shown here is derived from an EMBL/GenBank/DDBJ whole genome shotgun (WGS) entry which is preliminary data.</text>
</comment>
<dbReference type="SUPFAM" id="SSF56601">
    <property type="entry name" value="beta-lactamase/transpeptidase-like"/>
    <property type="match status" value="1"/>
</dbReference>
<keyword evidence="3" id="KW-1185">Reference proteome</keyword>
<dbReference type="InterPro" id="IPR052907">
    <property type="entry name" value="Beta-lactamase/esterase"/>
</dbReference>
<gene>
    <name evidence="2" type="ORF">GCM10012278_28040</name>
</gene>
<reference evidence="2" key="1">
    <citation type="journal article" date="2014" name="Int. J. Syst. Evol. Microbiol.">
        <title>Complete genome sequence of Corynebacterium casei LMG S-19264T (=DSM 44701T), isolated from a smear-ripened cheese.</title>
        <authorList>
            <consortium name="US DOE Joint Genome Institute (JGI-PGF)"/>
            <person name="Walter F."/>
            <person name="Albersmeier A."/>
            <person name="Kalinowski J."/>
            <person name="Ruckert C."/>
        </authorList>
    </citation>
    <scope>NUCLEOTIDE SEQUENCE</scope>
    <source>
        <strain evidence="2">CGMCC 4.7430</strain>
    </source>
</reference>
<dbReference type="Pfam" id="PF00144">
    <property type="entry name" value="Beta-lactamase"/>
    <property type="match status" value="1"/>
</dbReference>
<dbReference type="AlphaFoldDB" id="A0A918E4K1"/>
<feature type="domain" description="Beta-lactamase-related" evidence="1">
    <location>
        <begin position="8"/>
        <end position="345"/>
    </location>
</feature>
<dbReference type="PANTHER" id="PTHR43319">
    <property type="entry name" value="BETA-LACTAMASE-RELATED"/>
    <property type="match status" value="1"/>
</dbReference>
<dbReference type="RefSeq" id="WP_189139020.1">
    <property type="nucleotide sequence ID" value="NZ_BMNK01000004.1"/>
</dbReference>
<dbReference type="EMBL" id="BMNK01000004">
    <property type="protein sequence ID" value="GGP06079.1"/>
    <property type="molecule type" value="Genomic_DNA"/>
</dbReference>
<evidence type="ECO:0000313" key="3">
    <source>
        <dbReference type="Proteomes" id="UP000660745"/>
    </source>
</evidence>
<dbReference type="InterPro" id="IPR012338">
    <property type="entry name" value="Beta-lactam/transpept-like"/>
</dbReference>